<dbReference type="SUPFAM" id="SSF52161">
    <property type="entry name" value="Ribosomal protein L13"/>
    <property type="match status" value="1"/>
</dbReference>
<keyword evidence="2 4" id="KW-0689">Ribosomal protein</keyword>
<dbReference type="GO" id="GO:0003729">
    <property type="term" value="F:mRNA binding"/>
    <property type="evidence" value="ECO:0007669"/>
    <property type="project" value="TreeGrafter"/>
</dbReference>
<dbReference type="InterPro" id="IPR036899">
    <property type="entry name" value="Ribosomal_uL13_sf"/>
</dbReference>
<dbReference type="PANTHER" id="PTHR11545">
    <property type="entry name" value="RIBOSOMAL PROTEIN L13"/>
    <property type="match status" value="1"/>
</dbReference>
<dbReference type="InterPro" id="IPR005822">
    <property type="entry name" value="Ribosomal_uL13"/>
</dbReference>
<dbReference type="Gene3D" id="3.90.1180.10">
    <property type="entry name" value="Ribosomal protein L13"/>
    <property type="match status" value="1"/>
</dbReference>
<organism evidence="4 5">
    <name type="scientific">Striga asiatica</name>
    <name type="common">Asiatic witchweed</name>
    <name type="synonym">Buchnera asiatica</name>
    <dbReference type="NCBI Taxonomy" id="4170"/>
    <lineage>
        <taxon>Eukaryota</taxon>
        <taxon>Viridiplantae</taxon>
        <taxon>Streptophyta</taxon>
        <taxon>Embryophyta</taxon>
        <taxon>Tracheophyta</taxon>
        <taxon>Spermatophyta</taxon>
        <taxon>Magnoliopsida</taxon>
        <taxon>eudicotyledons</taxon>
        <taxon>Gunneridae</taxon>
        <taxon>Pentapetalae</taxon>
        <taxon>asterids</taxon>
        <taxon>lamiids</taxon>
        <taxon>Lamiales</taxon>
        <taxon>Orobanchaceae</taxon>
        <taxon>Buchnereae</taxon>
        <taxon>Striga</taxon>
    </lineage>
</organism>
<dbReference type="GO" id="GO:0006412">
    <property type="term" value="P:translation"/>
    <property type="evidence" value="ECO:0007669"/>
    <property type="project" value="InterPro"/>
</dbReference>
<dbReference type="OrthoDB" id="1882297at2759"/>
<keyword evidence="3" id="KW-0687">Ribonucleoprotein</keyword>
<comment type="caution">
    <text evidence="4">The sequence shown here is derived from an EMBL/GenBank/DDBJ whole genome shotgun (WGS) entry which is preliminary data.</text>
</comment>
<feature type="non-terminal residue" evidence="4">
    <location>
        <position position="224"/>
    </location>
</feature>
<sequence>MGSTLSSLIGNGHGINQRRVIWTFARPGLPLVSTLAAPLRVHQAIDVGRNSLSTATRQLVIINSGLNLLLAKANSYFIDGGGFLGHMVWTVQDDGTAAIPTALNHVTNLINGIAKGRRYASISGGGKTIEICNFLGEKRSEKVREWRGEMVSVSGICGKRVLGDARHHMLGCLASILAKELLNGQKFGVIRCEEICLSSGLMRQKMKPLQRSCGELFVGMISFL</sequence>
<dbReference type="Proteomes" id="UP000325081">
    <property type="component" value="Unassembled WGS sequence"/>
</dbReference>
<evidence type="ECO:0000313" key="4">
    <source>
        <dbReference type="EMBL" id="GER44773.1"/>
    </source>
</evidence>
<dbReference type="PANTHER" id="PTHR11545:SF39">
    <property type="entry name" value="LARGE RIBOSOMAL SUBUNIT PROTEIN UL13X-RELATED"/>
    <property type="match status" value="1"/>
</dbReference>
<reference evidence="5" key="1">
    <citation type="journal article" date="2019" name="Curr. Biol.">
        <title>Genome Sequence of Striga asiatica Provides Insight into the Evolution of Plant Parasitism.</title>
        <authorList>
            <person name="Yoshida S."/>
            <person name="Kim S."/>
            <person name="Wafula E.K."/>
            <person name="Tanskanen J."/>
            <person name="Kim Y.M."/>
            <person name="Honaas L."/>
            <person name="Yang Z."/>
            <person name="Spallek T."/>
            <person name="Conn C.E."/>
            <person name="Ichihashi Y."/>
            <person name="Cheong K."/>
            <person name="Cui S."/>
            <person name="Der J.P."/>
            <person name="Gundlach H."/>
            <person name="Jiao Y."/>
            <person name="Hori C."/>
            <person name="Ishida J.K."/>
            <person name="Kasahara H."/>
            <person name="Kiba T."/>
            <person name="Kim M.S."/>
            <person name="Koo N."/>
            <person name="Laohavisit A."/>
            <person name="Lee Y.H."/>
            <person name="Lumba S."/>
            <person name="McCourt P."/>
            <person name="Mortimer J.C."/>
            <person name="Mutuku J.M."/>
            <person name="Nomura T."/>
            <person name="Sasaki-Sekimoto Y."/>
            <person name="Seto Y."/>
            <person name="Wang Y."/>
            <person name="Wakatake T."/>
            <person name="Sakakibara H."/>
            <person name="Demura T."/>
            <person name="Yamaguchi S."/>
            <person name="Yoneyama K."/>
            <person name="Manabe R.I."/>
            <person name="Nelson D.C."/>
            <person name="Schulman A.H."/>
            <person name="Timko M.P."/>
            <person name="dePamphilis C.W."/>
            <person name="Choi D."/>
            <person name="Shirasu K."/>
        </authorList>
    </citation>
    <scope>NUCLEOTIDE SEQUENCE [LARGE SCALE GENOMIC DNA]</scope>
    <source>
        <strain evidence="5">cv. UVA1</strain>
    </source>
</reference>
<protein>
    <submittedName>
        <fullName evidence="4">60S ribosomal protein L13a</fullName>
    </submittedName>
</protein>
<evidence type="ECO:0000256" key="3">
    <source>
        <dbReference type="ARBA" id="ARBA00023274"/>
    </source>
</evidence>
<evidence type="ECO:0000313" key="5">
    <source>
        <dbReference type="Proteomes" id="UP000325081"/>
    </source>
</evidence>
<keyword evidence="5" id="KW-1185">Reference proteome</keyword>
<gene>
    <name evidence="4" type="ORF">STAS_21687</name>
</gene>
<name>A0A5A7QHK5_STRAF</name>
<evidence type="ECO:0000256" key="2">
    <source>
        <dbReference type="ARBA" id="ARBA00022980"/>
    </source>
</evidence>
<accession>A0A5A7QHK5</accession>
<dbReference type="GO" id="GO:0022625">
    <property type="term" value="C:cytosolic large ribosomal subunit"/>
    <property type="evidence" value="ECO:0007669"/>
    <property type="project" value="TreeGrafter"/>
</dbReference>
<comment type="similarity">
    <text evidence="1">Belongs to the universal ribosomal protein uL13 family.</text>
</comment>
<evidence type="ECO:0000256" key="1">
    <source>
        <dbReference type="ARBA" id="ARBA00006227"/>
    </source>
</evidence>
<dbReference type="GO" id="GO:0003735">
    <property type="term" value="F:structural constituent of ribosome"/>
    <property type="evidence" value="ECO:0007669"/>
    <property type="project" value="InterPro"/>
</dbReference>
<proteinExistence type="inferred from homology"/>
<dbReference type="AlphaFoldDB" id="A0A5A7QHK5"/>
<dbReference type="EMBL" id="BKCP01007082">
    <property type="protein sequence ID" value="GER44773.1"/>
    <property type="molecule type" value="Genomic_DNA"/>
</dbReference>
<dbReference type="GO" id="GO:0017148">
    <property type="term" value="P:negative regulation of translation"/>
    <property type="evidence" value="ECO:0007669"/>
    <property type="project" value="TreeGrafter"/>
</dbReference>